<feature type="binding site" evidence="12">
    <location>
        <position position="88"/>
    </location>
    <ligand>
        <name>GTP</name>
        <dbReference type="ChEBI" id="CHEBI:37565"/>
    </ligand>
</feature>
<protein>
    <recommendedName>
        <fullName evidence="1 12">GTP 3',8-cyclase</fullName>
        <ecNumber evidence="1 12">4.1.99.22</ecNumber>
    </recommendedName>
    <alternativeName>
        <fullName evidence="12">Molybdenum cofactor biosynthesis protein A</fullName>
    </alternativeName>
</protein>
<dbReference type="PROSITE" id="PS51918">
    <property type="entry name" value="RADICAL_SAM"/>
    <property type="match status" value="1"/>
</dbReference>
<comment type="catalytic activity">
    <reaction evidence="11 12">
        <text>GTP + AH2 + S-adenosyl-L-methionine = (8S)-3',8-cyclo-7,8-dihydroguanosine 5'-triphosphate + 5'-deoxyadenosine + L-methionine + A + H(+)</text>
        <dbReference type="Rhea" id="RHEA:49576"/>
        <dbReference type="ChEBI" id="CHEBI:13193"/>
        <dbReference type="ChEBI" id="CHEBI:15378"/>
        <dbReference type="ChEBI" id="CHEBI:17319"/>
        <dbReference type="ChEBI" id="CHEBI:17499"/>
        <dbReference type="ChEBI" id="CHEBI:37565"/>
        <dbReference type="ChEBI" id="CHEBI:57844"/>
        <dbReference type="ChEBI" id="CHEBI:59789"/>
        <dbReference type="ChEBI" id="CHEBI:131766"/>
        <dbReference type="EC" id="4.1.99.22"/>
    </reaction>
</comment>
<feature type="binding site" evidence="12">
    <location>
        <position position="248"/>
    </location>
    <ligand>
        <name>[4Fe-4S] cluster</name>
        <dbReference type="ChEBI" id="CHEBI:49883"/>
        <label>2</label>
        <note>4Fe-4S-substrate</note>
    </ligand>
</feature>
<dbReference type="InterPro" id="IPR040064">
    <property type="entry name" value="MoaA-like"/>
</dbReference>
<feature type="binding site" evidence="12">
    <location>
        <position position="22"/>
    </location>
    <ligand>
        <name>[4Fe-4S] cluster</name>
        <dbReference type="ChEBI" id="CHEBI:49883"/>
        <label>1</label>
        <note>4Fe-4S-S-AdoMet</note>
    </ligand>
</feature>
<dbReference type="InterPro" id="IPR000385">
    <property type="entry name" value="MoaA_NifB_PqqE_Fe-S-bd_CS"/>
</dbReference>
<comment type="similarity">
    <text evidence="12">Belongs to the radical SAM superfamily. MoaA family.</text>
</comment>
<comment type="caution">
    <text evidence="14">The sequence shown here is derived from an EMBL/GenBank/DDBJ whole genome shotgun (WGS) entry which is preliminary data.</text>
</comment>
<feature type="binding site" evidence="12">
    <location>
        <position position="8"/>
    </location>
    <ligand>
        <name>GTP</name>
        <dbReference type="ChEBI" id="CHEBI:37565"/>
    </ligand>
</feature>
<evidence type="ECO:0000256" key="7">
    <source>
        <dbReference type="ARBA" id="ARBA00023014"/>
    </source>
</evidence>
<organism evidence="14 15">
    <name type="scientific">Desulfurobacterium pacificum</name>
    <dbReference type="NCBI Taxonomy" id="240166"/>
    <lineage>
        <taxon>Bacteria</taxon>
        <taxon>Pseudomonadati</taxon>
        <taxon>Aquificota</taxon>
        <taxon>Aquificia</taxon>
        <taxon>Desulfurobacteriales</taxon>
        <taxon>Desulfurobacteriaceae</taxon>
        <taxon>Desulfurobacterium</taxon>
    </lineage>
</organism>
<dbReference type="NCBIfam" id="NF001199">
    <property type="entry name" value="PRK00164.2-1"/>
    <property type="match status" value="1"/>
</dbReference>
<dbReference type="InterPro" id="IPR006638">
    <property type="entry name" value="Elp3/MiaA/NifB-like_rSAM"/>
</dbReference>
<evidence type="ECO:0000256" key="3">
    <source>
        <dbReference type="ARBA" id="ARBA00022691"/>
    </source>
</evidence>
<keyword evidence="3 12" id="KW-0949">S-adenosyl-L-methionine</keyword>
<feature type="domain" description="Radical SAM core" evidence="13">
    <location>
        <begin position="1"/>
        <end position="225"/>
    </location>
</feature>
<accession>A0ABY1NAY4</accession>
<dbReference type="InterPro" id="IPR013483">
    <property type="entry name" value="MoaA"/>
</dbReference>
<dbReference type="PANTHER" id="PTHR22960">
    <property type="entry name" value="MOLYBDOPTERIN COFACTOR SYNTHESIS PROTEIN A"/>
    <property type="match status" value="1"/>
</dbReference>
<comment type="function">
    <text evidence="12">Catalyzes the cyclization of GTP to (8S)-3',8-cyclo-7,8-dihydroguanosine 5'-triphosphate.</text>
</comment>
<dbReference type="HAMAP" id="MF_01225_B">
    <property type="entry name" value="MoaA_B"/>
    <property type="match status" value="1"/>
</dbReference>
<feature type="binding site" evidence="12">
    <location>
        <position position="58"/>
    </location>
    <ligand>
        <name>GTP</name>
        <dbReference type="ChEBI" id="CHEBI:37565"/>
    </ligand>
</feature>
<comment type="pathway">
    <text evidence="12">Cofactor biosynthesis; molybdopterin biosynthesis.</text>
</comment>
<dbReference type="Gene3D" id="3.20.20.70">
    <property type="entry name" value="Aldolase class I"/>
    <property type="match status" value="1"/>
</dbReference>
<dbReference type="InterPro" id="IPR010505">
    <property type="entry name" value="MoaA_twitch"/>
</dbReference>
<dbReference type="PROSITE" id="PS01305">
    <property type="entry name" value="MOAA_NIFB_PQQE"/>
    <property type="match status" value="1"/>
</dbReference>
<evidence type="ECO:0000256" key="6">
    <source>
        <dbReference type="ARBA" id="ARBA00023004"/>
    </source>
</evidence>
<dbReference type="SFLD" id="SFLDS00029">
    <property type="entry name" value="Radical_SAM"/>
    <property type="match status" value="1"/>
</dbReference>
<dbReference type="EMBL" id="FXUB01000001">
    <property type="protein sequence ID" value="SMP04805.1"/>
    <property type="molecule type" value="Genomic_DNA"/>
</dbReference>
<reference evidence="14 15" key="1">
    <citation type="submission" date="2017-05" db="EMBL/GenBank/DDBJ databases">
        <authorList>
            <person name="Varghese N."/>
            <person name="Submissions S."/>
        </authorList>
    </citation>
    <scope>NUCLEOTIDE SEQUENCE [LARGE SCALE GENOMIC DNA]</scope>
    <source>
        <strain evidence="14 15">DSM 15522</strain>
    </source>
</reference>
<keyword evidence="8 12" id="KW-0342">GTP-binding</keyword>
<comment type="subunit">
    <text evidence="12">Monomer and homodimer.</text>
</comment>
<dbReference type="EC" id="4.1.99.22" evidence="1 12"/>
<feature type="binding site" evidence="12">
    <location>
        <position position="62"/>
    </location>
    <ligand>
        <name>S-adenosyl-L-methionine</name>
        <dbReference type="ChEBI" id="CHEBI:59789"/>
    </ligand>
</feature>
<feature type="binding site" evidence="12">
    <location>
        <position position="251"/>
    </location>
    <ligand>
        <name>[4Fe-4S] cluster</name>
        <dbReference type="ChEBI" id="CHEBI:49883"/>
        <label>2</label>
        <note>4Fe-4S-substrate</note>
    </ligand>
</feature>
<keyword evidence="2 12" id="KW-0004">4Fe-4S</keyword>
<keyword evidence="6 12" id="KW-0408">Iron</keyword>
<dbReference type="SFLD" id="SFLDG01383">
    <property type="entry name" value="cyclic_pyranopterin_phosphate"/>
    <property type="match status" value="1"/>
</dbReference>
<evidence type="ECO:0000256" key="10">
    <source>
        <dbReference type="ARBA" id="ARBA00023239"/>
    </source>
</evidence>
<proteinExistence type="inferred from homology"/>
<dbReference type="Proteomes" id="UP001157911">
    <property type="component" value="Unassembled WGS sequence"/>
</dbReference>
<feature type="binding site" evidence="12">
    <location>
        <begin position="253"/>
        <end position="255"/>
    </location>
    <ligand>
        <name>GTP</name>
        <dbReference type="ChEBI" id="CHEBI:37565"/>
    </ligand>
</feature>
<dbReference type="NCBIfam" id="TIGR02666">
    <property type="entry name" value="moaA"/>
    <property type="match status" value="1"/>
</dbReference>
<name>A0ABY1NAY4_9BACT</name>
<keyword evidence="15" id="KW-1185">Reference proteome</keyword>
<dbReference type="CDD" id="cd21117">
    <property type="entry name" value="Twitch_MoaA"/>
    <property type="match status" value="1"/>
</dbReference>
<dbReference type="InterPro" id="IPR050105">
    <property type="entry name" value="MoCo_biosynth_MoaA/MoaC"/>
</dbReference>
<feature type="binding site" evidence="12">
    <location>
        <position position="265"/>
    </location>
    <ligand>
        <name>[4Fe-4S] cluster</name>
        <dbReference type="ChEBI" id="CHEBI:49883"/>
        <label>2</label>
        <note>4Fe-4S-substrate</note>
    </ligand>
</feature>
<dbReference type="InterPro" id="IPR007197">
    <property type="entry name" value="rSAM"/>
</dbReference>
<keyword evidence="5 12" id="KW-0547">Nucleotide-binding</keyword>
<dbReference type="Pfam" id="PF04055">
    <property type="entry name" value="Radical_SAM"/>
    <property type="match status" value="1"/>
</dbReference>
<evidence type="ECO:0000256" key="11">
    <source>
        <dbReference type="ARBA" id="ARBA00048697"/>
    </source>
</evidence>
<dbReference type="RefSeq" id="WP_283399760.1">
    <property type="nucleotide sequence ID" value="NZ_FXUB01000001.1"/>
</dbReference>
<keyword evidence="7 12" id="KW-0411">Iron-sulfur</keyword>
<feature type="binding site" evidence="12">
    <location>
        <position position="21"/>
    </location>
    <ligand>
        <name>S-adenosyl-L-methionine</name>
        <dbReference type="ChEBI" id="CHEBI:59789"/>
    </ligand>
</feature>
<keyword evidence="4 12" id="KW-0479">Metal-binding</keyword>
<evidence type="ECO:0000256" key="2">
    <source>
        <dbReference type="ARBA" id="ARBA00022485"/>
    </source>
</evidence>
<evidence type="ECO:0000313" key="15">
    <source>
        <dbReference type="Proteomes" id="UP001157911"/>
    </source>
</evidence>
<dbReference type="SFLD" id="SFLDG01386">
    <property type="entry name" value="main_SPASM_domain-containing"/>
    <property type="match status" value="1"/>
</dbReference>
<feature type="binding site" evidence="12">
    <location>
        <position position="151"/>
    </location>
    <ligand>
        <name>GTP</name>
        <dbReference type="ChEBI" id="CHEBI:37565"/>
    </ligand>
</feature>
<dbReference type="SUPFAM" id="SSF102114">
    <property type="entry name" value="Radical SAM enzymes"/>
    <property type="match status" value="1"/>
</dbReference>
<keyword evidence="9 12" id="KW-0501">Molybdenum cofactor biosynthesis</keyword>
<feature type="binding site" evidence="12">
    <location>
        <position position="112"/>
    </location>
    <ligand>
        <name>S-adenosyl-L-methionine</name>
        <dbReference type="ChEBI" id="CHEBI:59789"/>
    </ligand>
</feature>
<evidence type="ECO:0000256" key="4">
    <source>
        <dbReference type="ARBA" id="ARBA00022723"/>
    </source>
</evidence>
<evidence type="ECO:0000256" key="8">
    <source>
        <dbReference type="ARBA" id="ARBA00023134"/>
    </source>
</evidence>
<comment type="cofactor">
    <cofactor evidence="12">
        <name>[4Fe-4S] cluster</name>
        <dbReference type="ChEBI" id="CHEBI:49883"/>
    </cofactor>
    <text evidence="12">Binds 2 [4Fe-4S] clusters. Binds 1 [4Fe-4S] cluster coordinated with 3 cysteines and an exchangeable S-adenosyl-L-methionine and 1 [4Fe-4S] cluster coordinated with 3 cysteines and the GTP-derived substrate.</text>
</comment>
<dbReference type="InterPro" id="IPR058240">
    <property type="entry name" value="rSAM_sf"/>
</dbReference>
<dbReference type="PANTHER" id="PTHR22960:SF0">
    <property type="entry name" value="MOLYBDENUM COFACTOR BIOSYNTHESIS PROTEIN 1"/>
    <property type="match status" value="1"/>
</dbReference>
<evidence type="ECO:0000313" key="14">
    <source>
        <dbReference type="EMBL" id="SMP04805.1"/>
    </source>
</evidence>
<evidence type="ECO:0000256" key="12">
    <source>
        <dbReference type="HAMAP-Rule" id="MF_01225"/>
    </source>
</evidence>
<evidence type="ECO:0000256" key="9">
    <source>
        <dbReference type="ARBA" id="ARBA00023150"/>
    </source>
</evidence>
<evidence type="ECO:0000259" key="13">
    <source>
        <dbReference type="PROSITE" id="PS51918"/>
    </source>
</evidence>
<sequence>MKKIEYLRISVTDRCNFQCKYCTSDKDYRFIPHSEILRYEEICELVRVFKTIGIKAVRITGGEPLVRKGIENLIYQLKEIGIEDVSLTTNGYFLAEKSETLKEAGLNRVNVSLDSLKPEKFSYITGKDKESFHKVLEGIERAIKVGLNPIKINVVLIKDFNDDEIGDFISFSENYGVEVRFIELMPVGNSPFSHSHFIPISHLKNLIEKNWGKLIPTKTFKKGPAKSYIVENTKAVLGFIPSVSEHFCSECNRLRLTPEGKLRLCLMRDEEVDLKCIIRSSDYSPEKLKEVIVNAIERKKQINGIDALESLGCQRKMFTIGG</sequence>
<gene>
    <name evidence="12" type="primary">moaA</name>
    <name evidence="14" type="ORF">SAMN06265339_0251</name>
</gene>
<dbReference type="SFLD" id="SFLDG01067">
    <property type="entry name" value="SPASM/twitch_domain_containing"/>
    <property type="match status" value="1"/>
</dbReference>
<evidence type="ECO:0000256" key="1">
    <source>
        <dbReference type="ARBA" id="ARBA00012167"/>
    </source>
</evidence>
<dbReference type="CDD" id="cd01335">
    <property type="entry name" value="Radical_SAM"/>
    <property type="match status" value="1"/>
</dbReference>
<feature type="binding site" evidence="12">
    <location>
        <position position="185"/>
    </location>
    <ligand>
        <name>S-adenosyl-L-methionine</name>
        <dbReference type="ChEBI" id="CHEBI:59789"/>
    </ligand>
</feature>
<dbReference type="InterPro" id="IPR013785">
    <property type="entry name" value="Aldolase_TIM"/>
</dbReference>
<keyword evidence="10 12" id="KW-0456">Lyase</keyword>
<dbReference type="Pfam" id="PF06463">
    <property type="entry name" value="Mob_synth_C"/>
    <property type="match status" value="1"/>
</dbReference>
<feature type="binding site" evidence="12">
    <location>
        <position position="15"/>
    </location>
    <ligand>
        <name>[4Fe-4S] cluster</name>
        <dbReference type="ChEBI" id="CHEBI:49883"/>
        <label>1</label>
        <note>4Fe-4S-S-AdoMet</note>
    </ligand>
</feature>
<feature type="binding site" evidence="12">
    <location>
        <position position="19"/>
    </location>
    <ligand>
        <name>[4Fe-4S] cluster</name>
        <dbReference type="ChEBI" id="CHEBI:49883"/>
        <label>1</label>
        <note>4Fe-4S-S-AdoMet</note>
    </ligand>
</feature>
<dbReference type="SMART" id="SM00729">
    <property type="entry name" value="Elp3"/>
    <property type="match status" value="1"/>
</dbReference>
<evidence type="ECO:0000256" key="5">
    <source>
        <dbReference type="ARBA" id="ARBA00022741"/>
    </source>
</evidence>